<dbReference type="AlphaFoldDB" id="A0A2T0BDR2"/>
<dbReference type="NCBIfam" id="TIGR02134">
    <property type="entry name" value="transald_staph"/>
    <property type="match status" value="1"/>
</dbReference>
<reference evidence="2 3" key="1">
    <citation type="submission" date="2018-03" db="EMBL/GenBank/DDBJ databases">
        <title>Genome sequence of Clostridium vincentii DSM 10228.</title>
        <authorList>
            <person name="Poehlein A."/>
            <person name="Daniel R."/>
        </authorList>
    </citation>
    <scope>NUCLEOTIDE SEQUENCE [LARGE SCALE GENOMIC DNA]</scope>
    <source>
        <strain evidence="2 3">DSM 10228</strain>
    </source>
</reference>
<dbReference type="InterPro" id="IPR013785">
    <property type="entry name" value="Aldolase_TIM"/>
</dbReference>
<evidence type="ECO:0000256" key="1">
    <source>
        <dbReference type="ARBA" id="ARBA00023270"/>
    </source>
</evidence>
<dbReference type="GO" id="GO:0004801">
    <property type="term" value="F:transaldolase activity"/>
    <property type="evidence" value="ECO:0007669"/>
    <property type="project" value="UniProtKB-EC"/>
</dbReference>
<keyword evidence="2" id="KW-0808">Transferase</keyword>
<dbReference type="RefSeq" id="WP_106060043.1">
    <property type="nucleotide sequence ID" value="NZ_PVXQ01000021.1"/>
</dbReference>
<evidence type="ECO:0000313" key="2">
    <source>
        <dbReference type="EMBL" id="PRR82016.1"/>
    </source>
</evidence>
<dbReference type="EC" id="2.2.1.2" evidence="2"/>
<dbReference type="GO" id="GO:0005975">
    <property type="term" value="P:carbohydrate metabolic process"/>
    <property type="evidence" value="ECO:0007669"/>
    <property type="project" value="InterPro"/>
</dbReference>
<gene>
    <name evidence="2" type="primary">tal_3</name>
    <name evidence="2" type="ORF">CLVI_20810</name>
</gene>
<comment type="caution">
    <text evidence="2">The sequence shown here is derived from an EMBL/GenBank/DDBJ whole genome shotgun (WGS) entry which is preliminary data.</text>
</comment>
<protein>
    <submittedName>
        <fullName evidence="2">Putative transaldolase</fullName>
        <ecNumber evidence="2">2.2.1.2</ecNumber>
    </submittedName>
</protein>
<name>A0A2T0BDR2_9CLOT</name>
<dbReference type="PANTHER" id="PTHR10683:SF40">
    <property type="entry name" value="FRUCTOSE-6-PHOSPHATE ALDOLASE 1-RELATED"/>
    <property type="match status" value="1"/>
</dbReference>
<dbReference type="InterPro" id="IPR011861">
    <property type="entry name" value="Transald_staph-type"/>
</dbReference>
<organism evidence="2 3">
    <name type="scientific">Clostridium vincentii</name>
    <dbReference type="NCBI Taxonomy" id="52704"/>
    <lineage>
        <taxon>Bacteria</taxon>
        <taxon>Bacillati</taxon>
        <taxon>Bacillota</taxon>
        <taxon>Clostridia</taxon>
        <taxon>Eubacteriales</taxon>
        <taxon>Clostridiaceae</taxon>
        <taxon>Clostridium</taxon>
    </lineage>
</organism>
<accession>A0A2T0BDR2</accession>
<keyword evidence="1" id="KW-0704">Schiff base</keyword>
<dbReference type="Pfam" id="PF00923">
    <property type="entry name" value="TAL_FSA"/>
    <property type="match status" value="1"/>
</dbReference>
<proteinExistence type="predicted"/>
<dbReference type="SUPFAM" id="SSF51569">
    <property type="entry name" value="Aldolase"/>
    <property type="match status" value="1"/>
</dbReference>
<sequence>MIKDLKVKVYADGADLQSMVEEYKKGLVKGFTTNPSLMKSAGVTSYRDFAKSVLKNIKDMPVSFEVFADSKEDMIKEANEIDSWGKNVYTKIPVVDTNGVFNGEVIEVLNDSSVKVNITAVFTLQQVENILKIINKETPAIISIFAGRIADTGVDACKIVKKAVEMSKEYPYVEILWASCREVYNIFQAEEVGCHIITVQNSLLKKNNLLGKDLNEYSVDTVNDFFKDANSLGFSILE</sequence>
<dbReference type="Gene3D" id="3.20.20.70">
    <property type="entry name" value="Aldolase class I"/>
    <property type="match status" value="1"/>
</dbReference>
<dbReference type="InterPro" id="IPR001585">
    <property type="entry name" value="TAL/FSA"/>
</dbReference>
<dbReference type="Proteomes" id="UP000239471">
    <property type="component" value="Unassembled WGS sequence"/>
</dbReference>
<keyword evidence="3" id="KW-1185">Reference proteome</keyword>
<evidence type="ECO:0000313" key="3">
    <source>
        <dbReference type="Proteomes" id="UP000239471"/>
    </source>
</evidence>
<dbReference type="OrthoDB" id="9807051at2"/>
<dbReference type="PANTHER" id="PTHR10683">
    <property type="entry name" value="TRANSALDOLASE"/>
    <property type="match status" value="1"/>
</dbReference>
<dbReference type="EMBL" id="PVXQ01000021">
    <property type="protein sequence ID" value="PRR82016.1"/>
    <property type="molecule type" value="Genomic_DNA"/>
</dbReference>